<dbReference type="PANTHER" id="PTHR43394:SF1">
    <property type="entry name" value="ATP-BINDING CASSETTE SUB-FAMILY B MEMBER 10, MITOCHONDRIAL"/>
    <property type="match status" value="1"/>
</dbReference>
<dbReference type="SUPFAM" id="SSF90123">
    <property type="entry name" value="ABC transporter transmembrane region"/>
    <property type="match status" value="1"/>
</dbReference>
<dbReference type="PROSITE" id="PS50929">
    <property type="entry name" value="ABC_TM1F"/>
    <property type="match status" value="1"/>
</dbReference>
<accession>A0A249SNW9</accession>
<feature type="transmembrane region" description="Helical" evidence="8">
    <location>
        <begin position="129"/>
        <end position="153"/>
    </location>
</feature>
<dbReference type="GO" id="GO:0016887">
    <property type="term" value="F:ATP hydrolysis activity"/>
    <property type="evidence" value="ECO:0007669"/>
    <property type="project" value="InterPro"/>
</dbReference>
<dbReference type="SUPFAM" id="SSF52540">
    <property type="entry name" value="P-loop containing nucleoside triphosphate hydrolases"/>
    <property type="match status" value="1"/>
</dbReference>
<evidence type="ECO:0000256" key="4">
    <source>
        <dbReference type="ARBA" id="ARBA00022741"/>
    </source>
</evidence>
<evidence type="ECO:0000313" key="11">
    <source>
        <dbReference type="EMBL" id="ASZ09181.1"/>
    </source>
</evidence>
<dbReference type="Gene3D" id="3.40.50.300">
    <property type="entry name" value="P-loop containing nucleotide triphosphate hydrolases"/>
    <property type="match status" value="1"/>
</dbReference>
<feature type="transmembrane region" description="Helical" evidence="8">
    <location>
        <begin position="345"/>
        <end position="369"/>
    </location>
</feature>
<dbReference type="PROSITE" id="PS00211">
    <property type="entry name" value="ABC_TRANSPORTER_1"/>
    <property type="match status" value="1"/>
</dbReference>
<dbReference type="Proteomes" id="UP000232229">
    <property type="component" value="Chromosome"/>
</dbReference>
<dbReference type="GO" id="GO:0005524">
    <property type="term" value="F:ATP binding"/>
    <property type="evidence" value="ECO:0007669"/>
    <property type="project" value="UniProtKB-KW"/>
</dbReference>
<dbReference type="InterPro" id="IPR003439">
    <property type="entry name" value="ABC_transporter-like_ATP-bd"/>
</dbReference>
<dbReference type="InterPro" id="IPR017871">
    <property type="entry name" value="ABC_transporter-like_CS"/>
</dbReference>
<evidence type="ECO:0000313" key="12">
    <source>
        <dbReference type="Proteomes" id="UP000232229"/>
    </source>
</evidence>
<keyword evidence="6 8" id="KW-1133">Transmembrane helix</keyword>
<feature type="transmembrane region" description="Helical" evidence="8">
    <location>
        <begin position="69"/>
        <end position="90"/>
    </location>
</feature>
<evidence type="ECO:0000256" key="2">
    <source>
        <dbReference type="ARBA" id="ARBA00005417"/>
    </source>
</evidence>
<comment type="similarity">
    <text evidence="2">Belongs to the ABC transporter superfamily.</text>
</comment>
<gene>
    <name evidence="11" type="ORF">CK556_02330</name>
</gene>
<dbReference type="RefSeq" id="WP_084545417.1">
    <property type="nucleotide sequence ID" value="NZ_CP023173.1"/>
</dbReference>
<dbReference type="AlphaFoldDB" id="A0A249SNW9"/>
<evidence type="ECO:0000259" key="10">
    <source>
        <dbReference type="PROSITE" id="PS50929"/>
    </source>
</evidence>
<evidence type="ECO:0000256" key="3">
    <source>
        <dbReference type="ARBA" id="ARBA00022692"/>
    </source>
</evidence>
<dbReference type="InterPro" id="IPR011527">
    <property type="entry name" value="ABC1_TM_dom"/>
</dbReference>
<evidence type="ECO:0000256" key="5">
    <source>
        <dbReference type="ARBA" id="ARBA00022840"/>
    </source>
</evidence>
<dbReference type="InterPro" id="IPR036640">
    <property type="entry name" value="ABC1_TM_sf"/>
</dbReference>
<dbReference type="GO" id="GO:0005886">
    <property type="term" value="C:plasma membrane"/>
    <property type="evidence" value="ECO:0007669"/>
    <property type="project" value="UniProtKB-SubCell"/>
</dbReference>
<keyword evidence="5 11" id="KW-0067">ATP-binding</keyword>
<feature type="domain" description="ABC transporter" evidence="9">
    <location>
        <begin position="415"/>
        <end position="654"/>
    </location>
</feature>
<dbReference type="SMART" id="SM00382">
    <property type="entry name" value="AAA"/>
    <property type="match status" value="1"/>
</dbReference>
<dbReference type="FunFam" id="3.40.50.300:FF:000218">
    <property type="entry name" value="Multidrug ABC transporter ATP-binding protein"/>
    <property type="match status" value="1"/>
</dbReference>
<keyword evidence="7 8" id="KW-0472">Membrane</keyword>
<keyword evidence="12" id="KW-1185">Reference proteome</keyword>
<protein>
    <submittedName>
        <fullName evidence="11">ABC transporter ATP-binding protein</fullName>
    </submittedName>
</protein>
<keyword evidence="4" id="KW-0547">Nucleotide-binding</keyword>
<dbReference type="CDD" id="cd07346">
    <property type="entry name" value="ABC_6TM_exporters"/>
    <property type="match status" value="1"/>
</dbReference>
<proteinExistence type="inferred from homology"/>
<feature type="transmembrane region" description="Helical" evidence="8">
    <location>
        <begin position="203"/>
        <end position="224"/>
    </location>
</feature>
<dbReference type="PROSITE" id="PS50893">
    <property type="entry name" value="ABC_TRANSPORTER_2"/>
    <property type="match status" value="1"/>
</dbReference>
<dbReference type="EMBL" id="CP023173">
    <property type="protein sequence ID" value="ASZ09181.1"/>
    <property type="molecule type" value="Genomic_DNA"/>
</dbReference>
<dbReference type="InterPro" id="IPR003593">
    <property type="entry name" value="AAA+_ATPase"/>
</dbReference>
<reference evidence="11 12" key="1">
    <citation type="submission" date="2017-08" db="EMBL/GenBank/DDBJ databases">
        <title>Complete Genome Sequence of Mesoplasma chauliocola.</title>
        <authorList>
            <person name="Knight T.F.Jr."/>
            <person name="Citino T."/>
        </authorList>
    </citation>
    <scope>NUCLEOTIDE SEQUENCE [LARGE SCALE GENOMIC DNA]</scope>
    <source>
        <strain evidence="11 12">CHPA-2</strain>
    </source>
</reference>
<dbReference type="Pfam" id="PF00005">
    <property type="entry name" value="ABC_tran"/>
    <property type="match status" value="1"/>
</dbReference>
<evidence type="ECO:0000256" key="6">
    <source>
        <dbReference type="ARBA" id="ARBA00022989"/>
    </source>
</evidence>
<dbReference type="Pfam" id="PF00664">
    <property type="entry name" value="ABC_membrane"/>
    <property type="match status" value="1"/>
</dbReference>
<keyword evidence="3 8" id="KW-0812">Transmembrane</keyword>
<comment type="subcellular location">
    <subcellularLocation>
        <location evidence="1">Cell membrane</location>
        <topology evidence="1">Multi-pass membrane protein</topology>
    </subcellularLocation>
</comment>
<evidence type="ECO:0000256" key="8">
    <source>
        <dbReference type="SAM" id="Phobius"/>
    </source>
</evidence>
<name>A0A249SNW9_9MOLU</name>
<dbReference type="KEGG" id="mchc:CK556_02330"/>
<sequence>MKQKEYKILNDEYIKESKTLNTKLKNKQITQEEHDEQYNKIIEKDKTWAKTRGSFFSMIRTYFKYEWKLSSIIIFLTIISVVSSVLIPLLTRQMTMDISDKIAQQVAIAEGTTHIKDPDFWGLHWQTTLGIAMGIVLLSAFVSFLSQYFSVLLSKRIEIDLRNKSLEALVRQDISYYSDKKIGEIITKVISDTQIVGDQSAQVPVTLISAFFTIIGASIMMFIFEPTLAASVLGMFFVVLLLMLISFGFTKKHITKVREVITDINGNVTDRISTVRLIKATGTENYETEHFNQLHREYYVESTKLAKVQALMITILFSGISFIQFISIGVAMLKYGNDEALKSGASLVFFMGTFASFTLAQGIMVGPLFQVVMSAVGIAQASVSAQRIEGTIKATSIMNPHYNDGVEVKSIDGDIVFKQVSFAYPEKPSKQILPKFNFTFEKGKSYAFVGETGSGKSTISRLLLRFYDPTEGEIIINDKVNLKDVKLSSYLNHVGYVEQDPQILYGDVFENVKYGRFNATNEEVIEACKKAELHDLIMTWPEGYQTILGERGFMLSGGQKQRMIIARMFLKDPQVLILDEATSALDNIVEKEIQEKLEVLMVGRTTISIAHRLSTIKNADQIIVLGKDGIGIVQTGTFNDLKAKPGHFQNLYKAGLMD</sequence>
<feature type="domain" description="ABC transmembrane type-1" evidence="10">
    <location>
        <begin position="72"/>
        <end position="380"/>
    </location>
</feature>
<dbReference type="InterPro" id="IPR039421">
    <property type="entry name" value="Type_1_exporter"/>
</dbReference>
<dbReference type="Gene3D" id="1.20.1560.10">
    <property type="entry name" value="ABC transporter type 1, transmembrane domain"/>
    <property type="match status" value="1"/>
</dbReference>
<organism evidence="11 12">
    <name type="scientific">Mesoplasma chauliocola</name>
    <dbReference type="NCBI Taxonomy" id="216427"/>
    <lineage>
        <taxon>Bacteria</taxon>
        <taxon>Bacillati</taxon>
        <taxon>Mycoplasmatota</taxon>
        <taxon>Mollicutes</taxon>
        <taxon>Entomoplasmatales</taxon>
        <taxon>Entomoplasmataceae</taxon>
        <taxon>Mesoplasma</taxon>
    </lineage>
</organism>
<evidence type="ECO:0000256" key="7">
    <source>
        <dbReference type="ARBA" id="ARBA00023136"/>
    </source>
</evidence>
<dbReference type="PANTHER" id="PTHR43394">
    <property type="entry name" value="ATP-DEPENDENT PERMEASE MDL1, MITOCHONDRIAL"/>
    <property type="match status" value="1"/>
</dbReference>
<dbReference type="STRING" id="1336232.GCA_000518825_01398"/>
<feature type="transmembrane region" description="Helical" evidence="8">
    <location>
        <begin position="230"/>
        <end position="249"/>
    </location>
</feature>
<dbReference type="InterPro" id="IPR027417">
    <property type="entry name" value="P-loop_NTPase"/>
</dbReference>
<dbReference type="GO" id="GO:0015421">
    <property type="term" value="F:ABC-type oligopeptide transporter activity"/>
    <property type="evidence" value="ECO:0007669"/>
    <property type="project" value="TreeGrafter"/>
</dbReference>
<feature type="transmembrane region" description="Helical" evidence="8">
    <location>
        <begin position="310"/>
        <end position="333"/>
    </location>
</feature>
<evidence type="ECO:0000259" key="9">
    <source>
        <dbReference type="PROSITE" id="PS50893"/>
    </source>
</evidence>
<evidence type="ECO:0000256" key="1">
    <source>
        <dbReference type="ARBA" id="ARBA00004651"/>
    </source>
</evidence>